<dbReference type="Gene3D" id="2.60.120.650">
    <property type="entry name" value="Cupin"/>
    <property type="match status" value="1"/>
</dbReference>
<gene>
    <name evidence="2" type="primary">KDM8</name>
    <name evidence="2" type="ORF">BLAG_LOCUS10278</name>
</gene>
<name>A0A8K0EDM3_BRALA</name>
<dbReference type="InterPro" id="IPR003347">
    <property type="entry name" value="JmjC_dom"/>
</dbReference>
<protein>
    <submittedName>
        <fullName evidence="2">KDM8 protein</fullName>
    </submittedName>
</protein>
<evidence type="ECO:0000313" key="3">
    <source>
        <dbReference type="Proteomes" id="UP000838412"/>
    </source>
</evidence>
<dbReference type="AlphaFoldDB" id="A0A8K0EDM3"/>
<dbReference type="EMBL" id="OV696702">
    <property type="protein sequence ID" value="CAH1249039.1"/>
    <property type="molecule type" value="Genomic_DNA"/>
</dbReference>
<dbReference type="InterPro" id="IPR041667">
    <property type="entry name" value="Cupin_8"/>
</dbReference>
<sequence length="439" mass="50633">MSSHQLYQVQFRGVSFEGAFVLHHYQNNLLIRLPRAGPTCKYTPDMLYVATVAVVLSVSSIVPCDSKSPPGHLQPLGHHQPPLGQIESLDTIPSPEDFYHNYVLPARPVVLSGAARLSPAYHRWTDRYLRDRHADGVAEVDSSKKESAESERNQMRMDAFLQQYNQSEMYMLDRLPKTMMEEVYLPPCLSCGGFTRNLHDFRLWMSSGGTKSTFHMDNMENILCMYSGRKDWFLVDREVGRYTLHHHADGTEDLAVDVERVDMYRYPSMRTIPWWSARIEKGDCLYLPHGWLHYVQSYGRNLAVNVWWTPLYSFDYSDCAARDHQTPIQLSALELRPGEQIRYVIITYLEEYGGKLPKDMVQAQVIYDEVVITDRMFRGLDTNHDGWLTVEEVNDLQVETIEWLLPNKYLEAVMTFGRCEAYNNTATGVHTFTCANTCT</sequence>
<organism evidence="2 3">
    <name type="scientific">Branchiostoma lanceolatum</name>
    <name type="common">Common lancelet</name>
    <name type="synonym">Amphioxus lanceolatum</name>
    <dbReference type="NCBI Taxonomy" id="7740"/>
    <lineage>
        <taxon>Eukaryota</taxon>
        <taxon>Metazoa</taxon>
        <taxon>Chordata</taxon>
        <taxon>Cephalochordata</taxon>
        <taxon>Leptocardii</taxon>
        <taxon>Amphioxiformes</taxon>
        <taxon>Branchiostomatidae</taxon>
        <taxon>Branchiostoma</taxon>
    </lineage>
</organism>
<feature type="domain" description="JmjC" evidence="1">
    <location>
        <begin position="164"/>
        <end position="325"/>
    </location>
</feature>
<keyword evidence="3" id="KW-1185">Reference proteome</keyword>
<dbReference type="SUPFAM" id="SSF51197">
    <property type="entry name" value="Clavaminate synthase-like"/>
    <property type="match status" value="1"/>
</dbReference>
<evidence type="ECO:0000259" key="1">
    <source>
        <dbReference type="PROSITE" id="PS51184"/>
    </source>
</evidence>
<dbReference type="FunFam" id="2.60.120.650:FF:000085">
    <property type="entry name" value="Uncharacterized protein"/>
    <property type="match status" value="1"/>
</dbReference>
<dbReference type="OrthoDB" id="415358at2759"/>
<dbReference type="PANTHER" id="PTHR12461:SF35">
    <property type="entry name" value="JMJC DOMAIN-CONTAINING PROTEIN"/>
    <property type="match status" value="1"/>
</dbReference>
<dbReference type="PROSITE" id="PS00018">
    <property type="entry name" value="EF_HAND_1"/>
    <property type="match status" value="1"/>
</dbReference>
<dbReference type="SMART" id="SM00558">
    <property type="entry name" value="JmjC"/>
    <property type="match status" value="1"/>
</dbReference>
<evidence type="ECO:0000313" key="2">
    <source>
        <dbReference type="EMBL" id="CAH1249039.1"/>
    </source>
</evidence>
<dbReference type="Pfam" id="PF13621">
    <property type="entry name" value="Cupin_8"/>
    <property type="match status" value="1"/>
</dbReference>
<reference evidence="2" key="1">
    <citation type="submission" date="2022-01" db="EMBL/GenBank/DDBJ databases">
        <authorList>
            <person name="Braso-Vives M."/>
        </authorList>
    </citation>
    <scope>NUCLEOTIDE SEQUENCE</scope>
</reference>
<dbReference type="PROSITE" id="PS51184">
    <property type="entry name" value="JMJC"/>
    <property type="match status" value="1"/>
</dbReference>
<dbReference type="PANTHER" id="PTHR12461">
    <property type="entry name" value="HYPOXIA-INDUCIBLE FACTOR 1 ALPHA INHIBITOR-RELATED"/>
    <property type="match status" value="1"/>
</dbReference>
<accession>A0A8K0EDM3</accession>
<proteinExistence type="predicted"/>
<dbReference type="Proteomes" id="UP000838412">
    <property type="component" value="Chromosome 17"/>
</dbReference>
<dbReference type="InterPro" id="IPR018247">
    <property type="entry name" value="EF_Hand_1_Ca_BS"/>
</dbReference>